<accession>A0ABU9C913</accession>
<proteinExistence type="predicted"/>
<gene>
    <name evidence="1" type="ORF">AACH00_10305</name>
</gene>
<dbReference type="RefSeq" id="WP_341399037.1">
    <property type="nucleotide sequence ID" value="NZ_JBBUTI010000006.1"/>
</dbReference>
<keyword evidence="2" id="KW-1185">Reference proteome</keyword>
<organism evidence="1 2">
    <name type="scientific">Ideonella margarita</name>
    <dbReference type="NCBI Taxonomy" id="2984191"/>
    <lineage>
        <taxon>Bacteria</taxon>
        <taxon>Pseudomonadati</taxon>
        <taxon>Pseudomonadota</taxon>
        <taxon>Betaproteobacteria</taxon>
        <taxon>Burkholderiales</taxon>
        <taxon>Sphaerotilaceae</taxon>
        <taxon>Ideonella</taxon>
    </lineage>
</organism>
<dbReference type="Proteomes" id="UP001379945">
    <property type="component" value="Unassembled WGS sequence"/>
</dbReference>
<protein>
    <submittedName>
        <fullName evidence="1">Uncharacterized protein</fullName>
    </submittedName>
</protein>
<comment type="caution">
    <text evidence="1">The sequence shown here is derived from an EMBL/GenBank/DDBJ whole genome shotgun (WGS) entry which is preliminary data.</text>
</comment>
<name>A0ABU9C913_9BURK</name>
<dbReference type="EMBL" id="JBBUTI010000006">
    <property type="protein sequence ID" value="MEK8046740.1"/>
    <property type="molecule type" value="Genomic_DNA"/>
</dbReference>
<evidence type="ECO:0000313" key="1">
    <source>
        <dbReference type="EMBL" id="MEK8046740.1"/>
    </source>
</evidence>
<evidence type="ECO:0000313" key="2">
    <source>
        <dbReference type="Proteomes" id="UP001379945"/>
    </source>
</evidence>
<sequence length="181" mass="19906">MQTVFTTAVCPVRCFGVEYGMDLICFPRQRLSGRLWRSLGALWLVAGAHSAHAADAGTEEFFRRSSSCVAALKADVAPLIARYKAGATQTRPDILKLTELGFTFAGTAYLRGLRNPQADSLMQDAEKAQKTQGTEQLKALSQACQSEGQALYRKANFIERALVKNKAQSRVEHLLGPEDKR</sequence>
<reference evidence="1 2" key="1">
    <citation type="submission" date="2024-04" db="EMBL/GenBank/DDBJ databases">
        <title>Novel species of the genus Ideonella isolated from streams.</title>
        <authorList>
            <person name="Lu H."/>
        </authorList>
    </citation>
    <scope>NUCLEOTIDE SEQUENCE [LARGE SCALE GENOMIC DNA]</scope>
    <source>
        <strain evidence="1 2">LYT19W</strain>
    </source>
</reference>